<keyword evidence="2" id="KW-0732">Signal</keyword>
<name>A0A9W6JHC0_9HYPH</name>
<feature type="compositionally biased region" description="Polar residues" evidence="1">
    <location>
        <begin position="30"/>
        <end position="46"/>
    </location>
</feature>
<feature type="chain" id="PRO_5040795470" evidence="2">
    <location>
        <begin position="26"/>
        <end position="86"/>
    </location>
</feature>
<comment type="caution">
    <text evidence="3">The sequence shown here is derived from an EMBL/GenBank/DDBJ whole genome shotgun (WGS) entry which is preliminary data.</text>
</comment>
<dbReference type="RefSeq" id="WP_271205482.1">
    <property type="nucleotide sequence ID" value="NZ_BSFK01000016.1"/>
</dbReference>
<dbReference type="AlphaFoldDB" id="A0A9W6JHC0"/>
<proteinExistence type="predicted"/>
<accession>A0A9W6JHC0</accession>
<evidence type="ECO:0000256" key="2">
    <source>
        <dbReference type="SAM" id="SignalP"/>
    </source>
</evidence>
<protein>
    <submittedName>
        <fullName evidence="3">Uncharacterized protein</fullName>
    </submittedName>
</protein>
<evidence type="ECO:0000256" key="1">
    <source>
        <dbReference type="SAM" id="MobiDB-lite"/>
    </source>
</evidence>
<keyword evidence="4" id="KW-1185">Reference proteome</keyword>
<dbReference type="Proteomes" id="UP001143364">
    <property type="component" value="Unassembled WGS sequence"/>
</dbReference>
<organism evidence="3 4">
    <name type="scientific">Methylopila jiangsuensis</name>
    <dbReference type="NCBI Taxonomy" id="586230"/>
    <lineage>
        <taxon>Bacteria</taxon>
        <taxon>Pseudomonadati</taxon>
        <taxon>Pseudomonadota</taxon>
        <taxon>Alphaproteobacteria</taxon>
        <taxon>Hyphomicrobiales</taxon>
        <taxon>Methylopilaceae</taxon>
        <taxon>Methylopila</taxon>
    </lineage>
</organism>
<feature type="compositionally biased region" description="Gly residues" evidence="1">
    <location>
        <begin position="62"/>
        <end position="71"/>
    </location>
</feature>
<feature type="signal peptide" evidence="2">
    <location>
        <begin position="1"/>
        <end position="25"/>
    </location>
</feature>
<dbReference type="EMBL" id="BSFK01000016">
    <property type="protein sequence ID" value="GLK77641.1"/>
    <property type="molecule type" value="Genomic_DNA"/>
</dbReference>
<evidence type="ECO:0000313" key="4">
    <source>
        <dbReference type="Proteomes" id="UP001143364"/>
    </source>
</evidence>
<evidence type="ECO:0000313" key="3">
    <source>
        <dbReference type="EMBL" id="GLK77641.1"/>
    </source>
</evidence>
<reference evidence="3" key="2">
    <citation type="submission" date="2023-01" db="EMBL/GenBank/DDBJ databases">
        <authorList>
            <person name="Sun Q."/>
            <person name="Evtushenko L."/>
        </authorList>
    </citation>
    <scope>NUCLEOTIDE SEQUENCE</scope>
    <source>
        <strain evidence="3">VKM B-2555</strain>
    </source>
</reference>
<sequence>MLHLDRPVLAAMFAIGLMTATTAFAEDKNATQNSAPARESGSNSTHVEGPSSKAGAADRGVTEGGSTGQAGDGKKVTPTQTSGHDH</sequence>
<feature type="region of interest" description="Disordered" evidence="1">
    <location>
        <begin position="28"/>
        <end position="86"/>
    </location>
</feature>
<reference evidence="3" key="1">
    <citation type="journal article" date="2014" name="Int. J. Syst. Evol. Microbiol.">
        <title>Complete genome sequence of Corynebacterium casei LMG S-19264T (=DSM 44701T), isolated from a smear-ripened cheese.</title>
        <authorList>
            <consortium name="US DOE Joint Genome Institute (JGI-PGF)"/>
            <person name="Walter F."/>
            <person name="Albersmeier A."/>
            <person name="Kalinowski J."/>
            <person name="Ruckert C."/>
        </authorList>
    </citation>
    <scope>NUCLEOTIDE SEQUENCE</scope>
    <source>
        <strain evidence="3">VKM B-2555</strain>
    </source>
</reference>
<gene>
    <name evidence="3" type="ORF">GCM10008171_28950</name>
</gene>
<feature type="compositionally biased region" description="Polar residues" evidence="1">
    <location>
        <begin position="77"/>
        <end position="86"/>
    </location>
</feature>